<dbReference type="EMBL" id="CM047736">
    <property type="protein sequence ID" value="KAJ0053547.1"/>
    <property type="molecule type" value="Genomic_DNA"/>
</dbReference>
<comment type="caution">
    <text evidence="1">The sequence shown here is derived from an EMBL/GenBank/DDBJ whole genome shotgun (WGS) entry which is preliminary data.</text>
</comment>
<proteinExistence type="predicted"/>
<dbReference type="Proteomes" id="UP001163603">
    <property type="component" value="Chromosome 1"/>
</dbReference>
<organism evidence="1 2">
    <name type="scientific">Pistacia integerrima</name>
    <dbReference type="NCBI Taxonomy" id="434235"/>
    <lineage>
        <taxon>Eukaryota</taxon>
        <taxon>Viridiplantae</taxon>
        <taxon>Streptophyta</taxon>
        <taxon>Embryophyta</taxon>
        <taxon>Tracheophyta</taxon>
        <taxon>Spermatophyta</taxon>
        <taxon>Magnoliopsida</taxon>
        <taxon>eudicotyledons</taxon>
        <taxon>Gunneridae</taxon>
        <taxon>Pentapetalae</taxon>
        <taxon>rosids</taxon>
        <taxon>malvids</taxon>
        <taxon>Sapindales</taxon>
        <taxon>Anacardiaceae</taxon>
        <taxon>Pistacia</taxon>
    </lineage>
</organism>
<keyword evidence="2" id="KW-1185">Reference proteome</keyword>
<protein>
    <submittedName>
        <fullName evidence="1">Uncharacterized protein</fullName>
    </submittedName>
</protein>
<accession>A0ACC0ZMU3</accession>
<sequence>MLSGLLHNGRLSEAMSLFEMMPERNVVSWTAMICGLADTGRIWYCRAGEVKEGYLFFRNMPEKNIVSWTAMIGGFAWNGFHEEALLLFIEMRGNYDVRPNRETFISLAYACAGMGFPHPGKQLHAQVIVNSWEYDDYDGRLSKSLIHMYSLFGIMDFAHYIFNKNINNCNVQSFNSLIKGYIRIGRLEEAQNLFETVPFRDEISWTSMINAYLSVGEISKASYLFYNMPHRDAVAWTAMISGYVQNELSVEATYLFLEMRAHCVSPLNSTYSILLGAAGTTANLDQGKQIHCMLIKTQSGVDLILENSLISISDECEVKAAKIGKRQSNCVSVEAQTCTPIGKIRGRKPPPGQCVEDNDSLCCVPGRLYTTYRCSPAVTNRTKATLTLNSFEKGGDGGAPSECDNQYHSNDKPVVALSTGWYNKGSRCLNYINIYSSGKSVRAMVVDECDSSMGCDKDHDYQPPCGHNIVDASQAVWKALGVPRSQWGEIDVYWSDA</sequence>
<evidence type="ECO:0000313" key="1">
    <source>
        <dbReference type="EMBL" id="KAJ0053547.1"/>
    </source>
</evidence>
<evidence type="ECO:0000313" key="2">
    <source>
        <dbReference type="Proteomes" id="UP001163603"/>
    </source>
</evidence>
<gene>
    <name evidence="1" type="ORF">Pint_01161</name>
</gene>
<reference evidence="2" key="1">
    <citation type="journal article" date="2023" name="G3 (Bethesda)">
        <title>Genome assembly and association tests identify interacting loci associated with vigor, precocity, and sex in interspecific pistachio rootstocks.</title>
        <authorList>
            <person name="Palmer W."/>
            <person name="Jacygrad E."/>
            <person name="Sagayaradj S."/>
            <person name="Cavanaugh K."/>
            <person name="Han R."/>
            <person name="Bertier L."/>
            <person name="Beede B."/>
            <person name="Kafkas S."/>
            <person name="Golino D."/>
            <person name="Preece J."/>
            <person name="Michelmore R."/>
        </authorList>
    </citation>
    <scope>NUCLEOTIDE SEQUENCE [LARGE SCALE GENOMIC DNA]</scope>
</reference>
<name>A0ACC0ZMU3_9ROSI</name>